<dbReference type="EMBL" id="BJVY01000051">
    <property type="protein sequence ID" value="GEL74633.1"/>
    <property type="molecule type" value="Genomic_DNA"/>
</dbReference>
<organism evidence="1 4">
    <name type="scientific">Myxococcus virescens</name>
    <dbReference type="NCBI Taxonomy" id="83456"/>
    <lineage>
        <taxon>Bacteria</taxon>
        <taxon>Pseudomonadati</taxon>
        <taxon>Myxococcota</taxon>
        <taxon>Myxococcia</taxon>
        <taxon>Myxococcales</taxon>
        <taxon>Cystobacterineae</taxon>
        <taxon>Myxococcaceae</taxon>
        <taxon>Myxococcus</taxon>
    </lineage>
</organism>
<evidence type="ECO:0000313" key="3">
    <source>
        <dbReference type="Proteomes" id="UP000198717"/>
    </source>
</evidence>
<reference evidence="2 3" key="1">
    <citation type="submission" date="2016-10" db="EMBL/GenBank/DDBJ databases">
        <authorList>
            <person name="Varghese N."/>
            <person name="Submissions S."/>
        </authorList>
    </citation>
    <scope>NUCLEOTIDE SEQUENCE [LARGE SCALE GENOMIC DNA]</scope>
    <source>
        <strain evidence="2 3">DSM 2260</strain>
    </source>
</reference>
<comment type="caution">
    <text evidence="1">The sequence shown here is derived from an EMBL/GenBank/DDBJ whole genome shotgun (WGS) entry which is preliminary data.</text>
</comment>
<keyword evidence="3" id="KW-1185">Reference proteome</keyword>
<dbReference type="AlphaFoldDB" id="A0A511HM27"/>
<name>A0A511HM27_9BACT</name>
<dbReference type="InterPro" id="IPR027417">
    <property type="entry name" value="P-loop_NTPase"/>
</dbReference>
<protein>
    <submittedName>
        <fullName evidence="1 2">Terminase</fullName>
    </submittedName>
</protein>
<evidence type="ECO:0000313" key="1">
    <source>
        <dbReference type="EMBL" id="GEL74633.1"/>
    </source>
</evidence>
<accession>A0A511HM27</accession>
<proteinExistence type="predicted"/>
<dbReference type="Pfam" id="PF03237">
    <property type="entry name" value="Terminase_6N"/>
    <property type="match status" value="1"/>
</dbReference>
<sequence length="424" mass="47176">MTKYVPHRPHATQAAFLLLGAVREVLFGGAAGGGKSDALLMAALQYVDVPGYAAVLFRRTYQDLNQPDALIPRSKAWLMGTDAHWDKELHQWSFPAGSVLKFAYLQHADDVYNYQGAAYQFIGFDEATQFTQPMYDYLHGRLRKPESMDVPLRMRGSANPGGIGHEWVKAKFIDVPPSSEVAFVPSKLEDNPSLNKAEYEKSLAAIADPVLRMQLRHGDWNVRPAGKLFRREWFHFVDEVPAGLRWLRYWDLAATEERVGARGKPKNDPDWTAGAKVAVRKLEGGAHELWIRDVRRIRGTPREVEAFIRATAEEDGRAVPIWLEEEGGSSGKNTTYNYTARVLFGFTVRGHRKTGSKVEMWGPVSSQAQAGNVHLLRGAWNNWWVEEAVAAPNPGVHDDGLDAVAGGMAVASAPSSTMRVGSYY</sequence>
<dbReference type="RefSeq" id="WP_167371136.1">
    <property type="nucleotide sequence ID" value="NZ_BJVY01000051.1"/>
</dbReference>
<evidence type="ECO:0000313" key="4">
    <source>
        <dbReference type="Proteomes" id="UP000321224"/>
    </source>
</evidence>
<dbReference type="EMBL" id="FNAJ01000008">
    <property type="protein sequence ID" value="SDE54749.1"/>
    <property type="molecule type" value="Genomic_DNA"/>
</dbReference>
<dbReference type="Gene3D" id="3.40.50.300">
    <property type="entry name" value="P-loop containing nucleotide triphosphate hydrolases"/>
    <property type="match status" value="1"/>
</dbReference>
<reference evidence="1 4" key="2">
    <citation type="submission" date="2019-07" db="EMBL/GenBank/DDBJ databases">
        <title>Whole genome shotgun sequence of Myxococcus virescens NBRC 100334.</title>
        <authorList>
            <person name="Hosoyama A."/>
            <person name="Uohara A."/>
            <person name="Ohji S."/>
            <person name="Ichikawa N."/>
        </authorList>
    </citation>
    <scope>NUCLEOTIDE SEQUENCE [LARGE SCALE GENOMIC DNA]</scope>
    <source>
        <strain evidence="1 4">NBRC 100334</strain>
    </source>
</reference>
<dbReference type="Proteomes" id="UP000198717">
    <property type="component" value="Unassembled WGS sequence"/>
</dbReference>
<dbReference type="Proteomes" id="UP000321224">
    <property type="component" value="Unassembled WGS sequence"/>
</dbReference>
<gene>
    <name evidence="1" type="ORF">MVI01_64170</name>
    <name evidence="2" type="ORF">SAMN04488504_108162</name>
</gene>
<evidence type="ECO:0000313" key="2">
    <source>
        <dbReference type="EMBL" id="SDE54749.1"/>
    </source>
</evidence>